<dbReference type="EMBL" id="MLJW01001170">
    <property type="protein sequence ID" value="OIQ79712.1"/>
    <property type="molecule type" value="Genomic_DNA"/>
</dbReference>
<organism evidence="4">
    <name type="scientific">mine drainage metagenome</name>
    <dbReference type="NCBI Taxonomy" id="410659"/>
    <lineage>
        <taxon>unclassified sequences</taxon>
        <taxon>metagenomes</taxon>
        <taxon>ecological metagenomes</taxon>
    </lineage>
</organism>
<accession>A0A1J5Q8N6</accession>
<evidence type="ECO:0000259" key="3">
    <source>
        <dbReference type="PROSITE" id="PS50075"/>
    </source>
</evidence>
<sequence length="88" mass="9728">MDQVWNESGIIEVIKDIVHKTFDIDLSEKPDTIRVGEIGLDSMGLLDVIMSLEDTIGCKIKNIDLPKDPTLVEVAGMVIRNLPSEIHG</sequence>
<dbReference type="Pfam" id="PF00550">
    <property type="entry name" value="PP-binding"/>
    <property type="match status" value="1"/>
</dbReference>
<name>A0A1J5Q8N6_9ZZZZ</name>
<evidence type="ECO:0000256" key="1">
    <source>
        <dbReference type="ARBA" id="ARBA00022450"/>
    </source>
</evidence>
<gene>
    <name evidence="4" type="primary">acpP_32</name>
    <name evidence="4" type="ORF">GALL_385420</name>
</gene>
<dbReference type="SUPFAM" id="SSF47336">
    <property type="entry name" value="ACP-like"/>
    <property type="match status" value="1"/>
</dbReference>
<proteinExistence type="predicted"/>
<feature type="domain" description="Carrier" evidence="3">
    <location>
        <begin position="8"/>
        <end position="82"/>
    </location>
</feature>
<comment type="caution">
    <text evidence="4">The sequence shown here is derived from an EMBL/GenBank/DDBJ whole genome shotgun (WGS) entry which is preliminary data.</text>
</comment>
<keyword evidence="2" id="KW-0597">Phosphoprotein</keyword>
<dbReference type="PROSITE" id="PS50075">
    <property type="entry name" value="CARRIER"/>
    <property type="match status" value="1"/>
</dbReference>
<dbReference type="AlphaFoldDB" id="A0A1J5Q8N6"/>
<dbReference type="Gene3D" id="1.10.1200.10">
    <property type="entry name" value="ACP-like"/>
    <property type="match status" value="1"/>
</dbReference>
<evidence type="ECO:0000313" key="4">
    <source>
        <dbReference type="EMBL" id="OIQ79712.1"/>
    </source>
</evidence>
<reference evidence="4" key="1">
    <citation type="submission" date="2016-10" db="EMBL/GenBank/DDBJ databases">
        <title>Sequence of Gallionella enrichment culture.</title>
        <authorList>
            <person name="Poehlein A."/>
            <person name="Muehling M."/>
            <person name="Daniel R."/>
        </authorList>
    </citation>
    <scope>NUCLEOTIDE SEQUENCE</scope>
</reference>
<dbReference type="PROSITE" id="PS00012">
    <property type="entry name" value="PHOSPHOPANTETHEINE"/>
    <property type="match status" value="1"/>
</dbReference>
<evidence type="ECO:0000256" key="2">
    <source>
        <dbReference type="ARBA" id="ARBA00022553"/>
    </source>
</evidence>
<keyword evidence="1" id="KW-0596">Phosphopantetheine</keyword>
<dbReference type="InterPro" id="IPR009081">
    <property type="entry name" value="PP-bd_ACP"/>
</dbReference>
<dbReference type="InterPro" id="IPR006162">
    <property type="entry name" value="Ppantetheine_attach_site"/>
</dbReference>
<protein>
    <submittedName>
        <fullName evidence="4">Acyl carrier protein</fullName>
    </submittedName>
</protein>
<dbReference type="InterPro" id="IPR036736">
    <property type="entry name" value="ACP-like_sf"/>
</dbReference>